<evidence type="ECO:0000313" key="6">
    <source>
        <dbReference type="Proteomes" id="UP000274097"/>
    </source>
</evidence>
<feature type="transmembrane region" description="Helical" evidence="2">
    <location>
        <begin position="37"/>
        <end position="60"/>
    </location>
</feature>
<feature type="transmembrane region" description="Helical" evidence="2">
    <location>
        <begin position="154"/>
        <end position="171"/>
    </location>
</feature>
<dbReference type="InParanoid" id="A0A3A9JM83"/>
<feature type="region of interest" description="Disordered" evidence="1">
    <location>
        <begin position="1"/>
        <end position="28"/>
    </location>
</feature>
<dbReference type="Pfam" id="PF07331">
    <property type="entry name" value="TctB"/>
    <property type="match status" value="1"/>
</dbReference>
<feature type="transmembrane region" description="Helical" evidence="2">
    <location>
        <begin position="72"/>
        <end position="96"/>
    </location>
</feature>
<feature type="compositionally biased region" description="Polar residues" evidence="1">
    <location>
        <begin position="11"/>
        <end position="21"/>
    </location>
</feature>
<accession>A0A3A9JM83</accession>
<evidence type="ECO:0000256" key="1">
    <source>
        <dbReference type="SAM" id="MobiDB-lite"/>
    </source>
</evidence>
<evidence type="ECO:0000313" key="4">
    <source>
        <dbReference type="EMBL" id="RKK04844.1"/>
    </source>
</evidence>
<keyword evidence="6" id="KW-1185">Reference proteome</keyword>
<dbReference type="EMBL" id="RAQU01000030">
    <property type="protein sequence ID" value="RKK04844.1"/>
    <property type="molecule type" value="Genomic_DNA"/>
</dbReference>
<name>A0A3A9JM83_9PROT</name>
<dbReference type="Proteomes" id="UP000274097">
    <property type="component" value="Unassembled WGS sequence"/>
</dbReference>
<organism evidence="4 7">
    <name type="scientific">Teichococcus wenyumeiae</name>
    <dbReference type="NCBI Taxonomy" id="2478470"/>
    <lineage>
        <taxon>Bacteria</taxon>
        <taxon>Pseudomonadati</taxon>
        <taxon>Pseudomonadota</taxon>
        <taxon>Alphaproteobacteria</taxon>
        <taxon>Acetobacterales</taxon>
        <taxon>Roseomonadaceae</taxon>
        <taxon>Roseomonas</taxon>
    </lineage>
</organism>
<evidence type="ECO:0000313" key="5">
    <source>
        <dbReference type="EMBL" id="RMI20521.1"/>
    </source>
</evidence>
<reference evidence="4 7" key="1">
    <citation type="submission" date="2018-09" db="EMBL/GenBank/DDBJ databases">
        <title>Roseomonas sp. nov., isolated from feces of Tibetan antelopes in the Qinghai-Tibet plateau, China.</title>
        <authorList>
            <person name="Tian Z."/>
        </authorList>
    </citation>
    <scope>NUCLEOTIDE SEQUENCE [LARGE SCALE GENOMIC DNA]</scope>
    <source>
        <strain evidence="5 6">Z23</strain>
        <strain evidence="4 7">Z24</strain>
    </source>
</reference>
<evidence type="ECO:0000313" key="7">
    <source>
        <dbReference type="Proteomes" id="UP000278036"/>
    </source>
</evidence>
<keyword evidence="2" id="KW-0812">Transmembrane</keyword>
<comment type="caution">
    <text evidence="4">The sequence shown here is derived from an EMBL/GenBank/DDBJ whole genome shotgun (WGS) entry which is preliminary data.</text>
</comment>
<dbReference type="InterPro" id="IPR009936">
    <property type="entry name" value="DUF1468"/>
</dbReference>
<protein>
    <submittedName>
        <fullName evidence="4">Tripartite tricarboxylate transporter TctB family protein</fullName>
    </submittedName>
</protein>
<keyword evidence="2" id="KW-1133">Transmembrane helix</keyword>
<sequence>MSGGPRRPIPNENTPPMSSLPTGHDQAAQGQTGFDRMAHLVIVALLCAISAAVIVTAWGFPAPMLGGSDVGAARFPLIYAVALLGLTAILLAQTLAKPVAAAVPPVEKPHYARVAIGMLLMLVNLLAIGYVGYFPSALVLLMALMFLMGQRSPVWNPVIALAVTTVIYFLFDYALNVPLPAGSLFE</sequence>
<dbReference type="Proteomes" id="UP000278036">
    <property type="component" value="Unassembled WGS sequence"/>
</dbReference>
<gene>
    <name evidence="4" type="ORF">D6Z83_07300</name>
    <name evidence="5" type="ORF">EBE87_15370</name>
</gene>
<evidence type="ECO:0000259" key="3">
    <source>
        <dbReference type="Pfam" id="PF07331"/>
    </source>
</evidence>
<feature type="domain" description="DUF1468" evidence="3">
    <location>
        <begin position="42"/>
        <end position="180"/>
    </location>
</feature>
<evidence type="ECO:0000256" key="2">
    <source>
        <dbReference type="SAM" id="Phobius"/>
    </source>
</evidence>
<keyword evidence="2" id="KW-0472">Membrane</keyword>
<feature type="transmembrane region" description="Helical" evidence="2">
    <location>
        <begin position="116"/>
        <end position="147"/>
    </location>
</feature>
<dbReference type="AlphaFoldDB" id="A0A3A9JM83"/>
<dbReference type="EMBL" id="RFLX01000011">
    <property type="protein sequence ID" value="RMI20521.1"/>
    <property type="molecule type" value="Genomic_DNA"/>
</dbReference>
<proteinExistence type="predicted"/>